<accession>A0A2U1ANS3</accession>
<dbReference type="Pfam" id="PF11964">
    <property type="entry name" value="SpoIIAA-like"/>
    <property type="match status" value="1"/>
</dbReference>
<dbReference type="AlphaFoldDB" id="A0A2U1ANS3"/>
<reference evidence="1 2" key="1">
    <citation type="submission" date="2018-04" db="EMBL/GenBank/DDBJ databases">
        <title>Genomic Encyclopedia of Type Strains, Phase IV (KMG-IV): sequencing the most valuable type-strain genomes for metagenomic binning, comparative biology and taxonomic classification.</title>
        <authorList>
            <person name="Goeker M."/>
        </authorList>
    </citation>
    <scope>NUCLEOTIDE SEQUENCE [LARGE SCALE GENOMIC DNA]</scope>
    <source>
        <strain evidence="1 2">DSM 100231</strain>
    </source>
</reference>
<name>A0A2U1ANS3_9BACT</name>
<protein>
    <submittedName>
        <fullName evidence="1">SpoIIAA-like protein</fullName>
    </submittedName>
</protein>
<evidence type="ECO:0000313" key="2">
    <source>
        <dbReference type="Proteomes" id="UP000245466"/>
    </source>
</evidence>
<gene>
    <name evidence="1" type="ORF">C8E01_11942</name>
</gene>
<sequence>MLEILPETHDNILAVRVRDKLTIPDFDQYRNMVRDLMLKHKETHIYYEMVDVSWIQPVAAIENGLFDIIHGLDYGRVAMVGEKKWQEWSAKLASTVKKHGIRYYDLADKDKAMKYVLEGE</sequence>
<dbReference type="Gene3D" id="3.40.50.10600">
    <property type="entry name" value="SpoIIaa-like domains"/>
    <property type="match status" value="1"/>
</dbReference>
<keyword evidence="2" id="KW-1185">Reference proteome</keyword>
<dbReference type="SUPFAM" id="SSF52091">
    <property type="entry name" value="SpoIIaa-like"/>
    <property type="match status" value="1"/>
</dbReference>
<dbReference type="Proteomes" id="UP000245466">
    <property type="component" value="Unassembled WGS sequence"/>
</dbReference>
<organism evidence="1 2">
    <name type="scientific">Pontibacter virosus</name>
    <dbReference type="NCBI Taxonomy" id="1765052"/>
    <lineage>
        <taxon>Bacteria</taxon>
        <taxon>Pseudomonadati</taxon>
        <taxon>Bacteroidota</taxon>
        <taxon>Cytophagia</taxon>
        <taxon>Cytophagales</taxon>
        <taxon>Hymenobacteraceae</taxon>
        <taxon>Pontibacter</taxon>
    </lineage>
</organism>
<evidence type="ECO:0000313" key="1">
    <source>
        <dbReference type="EMBL" id="PVY38072.1"/>
    </source>
</evidence>
<proteinExistence type="predicted"/>
<dbReference type="EMBL" id="QEKI01000019">
    <property type="protein sequence ID" value="PVY38072.1"/>
    <property type="molecule type" value="Genomic_DNA"/>
</dbReference>
<dbReference type="InterPro" id="IPR036513">
    <property type="entry name" value="STAS_dom_sf"/>
</dbReference>
<dbReference type="InterPro" id="IPR021866">
    <property type="entry name" value="SpoIIAA-like"/>
</dbReference>
<dbReference type="OrthoDB" id="9811577at2"/>
<comment type="caution">
    <text evidence="1">The sequence shown here is derived from an EMBL/GenBank/DDBJ whole genome shotgun (WGS) entry which is preliminary data.</text>
</comment>
<dbReference type="RefSeq" id="WP_116545123.1">
    <property type="nucleotide sequence ID" value="NZ_QEKI01000019.1"/>
</dbReference>
<dbReference type="InterPro" id="IPR038396">
    <property type="entry name" value="SpoIIAA-like_sf"/>
</dbReference>